<sequence>MNLLCIVRGKRMTHPSIMCRRGFATNGGGFTGVQNGKRHQRFILNIDETVKFPGSFPLVGCITYAILAKAAGLSLVSSIVTINLLSSSKFKVLSRKSNSCGGSMGLINKGAEPDVIPDYYESSPSEEPLLMASSKSDFLTLIGRRRLRSFRLRVDVEGESSFQAFATNKSIPDNGLRQRCIKFADTNWVFQTWTTSVHALNITQKIRECFKNSFELVMFEIVVCINRDNLKCEK</sequence>
<organism evidence="1 2">
    <name type="scientific">Glossina austeni</name>
    <name type="common">Savannah tsetse fly</name>
    <dbReference type="NCBI Taxonomy" id="7395"/>
    <lineage>
        <taxon>Eukaryota</taxon>
        <taxon>Metazoa</taxon>
        <taxon>Ecdysozoa</taxon>
        <taxon>Arthropoda</taxon>
        <taxon>Hexapoda</taxon>
        <taxon>Insecta</taxon>
        <taxon>Pterygota</taxon>
        <taxon>Neoptera</taxon>
        <taxon>Endopterygota</taxon>
        <taxon>Diptera</taxon>
        <taxon>Brachycera</taxon>
        <taxon>Muscomorpha</taxon>
        <taxon>Hippoboscoidea</taxon>
        <taxon>Glossinidae</taxon>
        <taxon>Glossina</taxon>
    </lineage>
</organism>
<proteinExistence type="predicted"/>
<dbReference type="Proteomes" id="UP000078200">
    <property type="component" value="Unassembled WGS sequence"/>
</dbReference>
<evidence type="ECO:0000313" key="2">
    <source>
        <dbReference type="Proteomes" id="UP000078200"/>
    </source>
</evidence>
<evidence type="ECO:0000313" key="1">
    <source>
        <dbReference type="EnsemblMetazoa" id="GAUT038889-PA"/>
    </source>
</evidence>
<reference evidence="1" key="1">
    <citation type="submission" date="2020-05" db="UniProtKB">
        <authorList>
            <consortium name="EnsemblMetazoa"/>
        </authorList>
    </citation>
    <scope>IDENTIFICATION</scope>
    <source>
        <strain evidence="1">TTRI</strain>
    </source>
</reference>
<dbReference type="VEuPathDB" id="VectorBase:GAUT038889"/>
<dbReference type="AlphaFoldDB" id="A0A1A9VIW9"/>
<name>A0A1A9VIW9_GLOAU</name>
<protein>
    <submittedName>
        <fullName evidence="1">Uncharacterized protein</fullName>
    </submittedName>
</protein>
<accession>A0A1A9VIW9</accession>
<keyword evidence="2" id="KW-1185">Reference proteome</keyword>
<dbReference type="EnsemblMetazoa" id="GAUT038889-RA">
    <property type="protein sequence ID" value="GAUT038889-PA"/>
    <property type="gene ID" value="GAUT038889"/>
</dbReference>